<keyword evidence="6" id="KW-0808">Transferase</keyword>
<dbReference type="EMBL" id="QKRA01000001">
    <property type="protein sequence ID" value="RDL46099.1"/>
    <property type="molecule type" value="Genomic_DNA"/>
</dbReference>
<keyword evidence="8" id="KW-0418">Kinase</keyword>
<evidence type="ECO:0000256" key="5">
    <source>
        <dbReference type="ARBA" id="ARBA00022553"/>
    </source>
</evidence>
<reference evidence="13 14" key="1">
    <citation type="submission" date="2018-06" db="EMBL/GenBank/DDBJ databases">
        <title>Marinomonas sp. YLB-05 draft genome sequence.</title>
        <authorList>
            <person name="Yu L."/>
            <person name="Tang X."/>
        </authorList>
    </citation>
    <scope>NUCLEOTIDE SEQUENCE [LARGE SCALE GENOMIC DNA]</scope>
    <source>
        <strain evidence="13 14">YLB-05</strain>
    </source>
</reference>
<dbReference type="PANTHER" id="PTHR45528">
    <property type="entry name" value="SENSOR HISTIDINE KINASE CPXA"/>
    <property type="match status" value="1"/>
</dbReference>
<evidence type="ECO:0000256" key="6">
    <source>
        <dbReference type="ARBA" id="ARBA00022679"/>
    </source>
</evidence>
<keyword evidence="14" id="KW-1185">Reference proteome</keyword>
<keyword evidence="5" id="KW-0597">Phosphoprotein</keyword>
<evidence type="ECO:0000256" key="3">
    <source>
        <dbReference type="ARBA" id="ARBA00012438"/>
    </source>
</evidence>
<dbReference type="SUPFAM" id="SSF55874">
    <property type="entry name" value="ATPase domain of HSP90 chaperone/DNA topoisomerase II/histidine kinase"/>
    <property type="match status" value="1"/>
</dbReference>
<organism evidence="13 14">
    <name type="scientific">Marinomonas piezotolerans</name>
    <dbReference type="NCBI Taxonomy" id="2213058"/>
    <lineage>
        <taxon>Bacteria</taxon>
        <taxon>Pseudomonadati</taxon>
        <taxon>Pseudomonadota</taxon>
        <taxon>Gammaproteobacteria</taxon>
        <taxon>Oceanospirillales</taxon>
        <taxon>Oceanospirillaceae</taxon>
        <taxon>Marinomonas</taxon>
    </lineage>
</organism>
<dbReference type="AlphaFoldDB" id="A0A370UEA6"/>
<keyword evidence="11" id="KW-0472">Membrane</keyword>
<dbReference type="Gene3D" id="3.30.565.10">
    <property type="entry name" value="Histidine kinase-like ATPase, C-terminal domain"/>
    <property type="match status" value="1"/>
</dbReference>
<feature type="domain" description="Histidine kinase" evidence="12">
    <location>
        <begin position="22"/>
        <end position="230"/>
    </location>
</feature>
<evidence type="ECO:0000256" key="11">
    <source>
        <dbReference type="ARBA" id="ARBA00023136"/>
    </source>
</evidence>
<keyword evidence="10" id="KW-0902">Two-component regulatory system</keyword>
<comment type="subcellular location">
    <subcellularLocation>
        <location evidence="2">Cell membrane</location>
        <topology evidence="2">Multi-pass membrane protein</topology>
    </subcellularLocation>
</comment>
<evidence type="ECO:0000256" key="4">
    <source>
        <dbReference type="ARBA" id="ARBA00022475"/>
    </source>
</evidence>
<evidence type="ECO:0000256" key="7">
    <source>
        <dbReference type="ARBA" id="ARBA00022741"/>
    </source>
</evidence>
<evidence type="ECO:0000259" key="12">
    <source>
        <dbReference type="PROSITE" id="PS50109"/>
    </source>
</evidence>
<dbReference type="GO" id="GO:0000160">
    <property type="term" value="P:phosphorelay signal transduction system"/>
    <property type="evidence" value="ECO:0007669"/>
    <property type="project" value="UniProtKB-KW"/>
</dbReference>
<proteinExistence type="predicted"/>
<evidence type="ECO:0000313" key="14">
    <source>
        <dbReference type="Proteomes" id="UP000254326"/>
    </source>
</evidence>
<evidence type="ECO:0000256" key="9">
    <source>
        <dbReference type="ARBA" id="ARBA00022840"/>
    </source>
</evidence>
<dbReference type="PROSITE" id="PS50109">
    <property type="entry name" value="HIS_KIN"/>
    <property type="match status" value="1"/>
</dbReference>
<dbReference type="Proteomes" id="UP000254326">
    <property type="component" value="Unassembled WGS sequence"/>
</dbReference>
<keyword evidence="9" id="KW-0067">ATP-binding</keyword>
<comment type="caution">
    <text evidence="13">The sequence shown here is derived from an EMBL/GenBank/DDBJ whole genome shotgun (WGS) entry which is preliminary data.</text>
</comment>
<protein>
    <recommendedName>
        <fullName evidence="3">histidine kinase</fullName>
        <ecNumber evidence="3">2.7.13.3</ecNumber>
    </recommendedName>
</protein>
<keyword evidence="7" id="KW-0547">Nucleotide-binding</keyword>
<dbReference type="EC" id="2.7.13.3" evidence="3"/>
<dbReference type="GO" id="GO:0005886">
    <property type="term" value="C:plasma membrane"/>
    <property type="evidence" value="ECO:0007669"/>
    <property type="project" value="UniProtKB-SubCell"/>
</dbReference>
<evidence type="ECO:0000256" key="10">
    <source>
        <dbReference type="ARBA" id="ARBA00023012"/>
    </source>
</evidence>
<accession>A0A370UEA6</accession>
<gene>
    <name evidence="13" type="ORF">DN730_03410</name>
</gene>
<evidence type="ECO:0000256" key="1">
    <source>
        <dbReference type="ARBA" id="ARBA00000085"/>
    </source>
</evidence>
<dbReference type="GO" id="GO:0005524">
    <property type="term" value="F:ATP binding"/>
    <property type="evidence" value="ECO:0007669"/>
    <property type="project" value="UniProtKB-KW"/>
</dbReference>
<evidence type="ECO:0000313" key="13">
    <source>
        <dbReference type="EMBL" id="RDL46099.1"/>
    </source>
</evidence>
<sequence>MSMKADDNQLPFADVIGASVNDMRNSLGQVLYKLTGISEELDTQESKLGLQVVEYEVTRMQNVMNQLHGLYLIETDSLTIQMQEVYVFELIDDILAGMNGLLANKKVEVELRGEDICWYLDPYLMTNVLNIAILNAVRYTNDKICITLVHSEKGLSISIDDNGQGYPDVVLERFNNVKAGMSIEEVSSQNIGWLFCEKIASLHKNQGNAGETILDNESVISGGRLQVLLP</sequence>
<dbReference type="InterPro" id="IPR003594">
    <property type="entry name" value="HATPase_dom"/>
</dbReference>
<comment type="catalytic activity">
    <reaction evidence="1">
        <text>ATP + protein L-histidine = ADP + protein N-phospho-L-histidine.</text>
        <dbReference type="EC" id="2.7.13.3"/>
    </reaction>
</comment>
<dbReference type="GO" id="GO:0004673">
    <property type="term" value="F:protein histidine kinase activity"/>
    <property type="evidence" value="ECO:0007669"/>
    <property type="project" value="UniProtKB-EC"/>
</dbReference>
<dbReference type="InterPro" id="IPR005467">
    <property type="entry name" value="His_kinase_dom"/>
</dbReference>
<dbReference type="Pfam" id="PF02518">
    <property type="entry name" value="HATPase_c"/>
    <property type="match status" value="1"/>
</dbReference>
<keyword evidence="4" id="KW-1003">Cell membrane</keyword>
<evidence type="ECO:0000256" key="8">
    <source>
        <dbReference type="ARBA" id="ARBA00022777"/>
    </source>
</evidence>
<evidence type="ECO:0000256" key="2">
    <source>
        <dbReference type="ARBA" id="ARBA00004651"/>
    </source>
</evidence>
<name>A0A370UEA6_9GAMM</name>
<dbReference type="InterPro" id="IPR036890">
    <property type="entry name" value="HATPase_C_sf"/>
</dbReference>
<dbReference type="PANTHER" id="PTHR45528:SF1">
    <property type="entry name" value="SENSOR HISTIDINE KINASE CPXA"/>
    <property type="match status" value="1"/>
</dbReference>
<dbReference type="InterPro" id="IPR050398">
    <property type="entry name" value="HssS/ArlS-like"/>
</dbReference>